<comment type="subunit">
    <text evidence="7">Component of the Mediator complex.</text>
</comment>
<sequence>MAGWNYVAGVPETDEQQRLRFQIELEFVQCLGNPNYLNFLAQRGYFKDSTFINYLKYLLYWKEPEYAKRELVNAQCTKFIDDQQILLWQHYTRRRSRLLQTPTTNGSAEASVPNQNNQANGHMNQKIT</sequence>
<keyword evidence="3 7" id="KW-0805">Transcription regulation</keyword>
<evidence type="ECO:0000256" key="4">
    <source>
        <dbReference type="ARBA" id="ARBA00023159"/>
    </source>
</evidence>
<reference evidence="9 10" key="1">
    <citation type="journal article" date="2024" name="BMC Genomics">
        <title>De novo assembly and annotation of Popillia japonica's genome with initial clues to its potential as an invasive pest.</title>
        <authorList>
            <person name="Cucini C."/>
            <person name="Boschi S."/>
            <person name="Funari R."/>
            <person name="Cardaioli E."/>
            <person name="Iannotti N."/>
            <person name="Marturano G."/>
            <person name="Paoli F."/>
            <person name="Bruttini M."/>
            <person name="Carapelli A."/>
            <person name="Frati F."/>
            <person name="Nardi F."/>
        </authorList>
    </citation>
    <scope>NUCLEOTIDE SEQUENCE [LARGE SCALE GENOMIC DNA]</scope>
    <source>
        <strain evidence="9">DMR45628</strain>
    </source>
</reference>
<evidence type="ECO:0000256" key="8">
    <source>
        <dbReference type="SAM" id="MobiDB-lite"/>
    </source>
</evidence>
<dbReference type="GO" id="GO:0016592">
    <property type="term" value="C:mediator complex"/>
    <property type="evidence" value="ECO:0007669"/>
    <property type="project" value="InterPro"/>
</dbReference>
<feature type="region of interest" description="Disordered" evidence="8">
    <location>
        <begin position="100"/>
        <end position="128"/>
    </location>
</feature>
<evidence type="ECO:0000313" key="10">
    <source>
        <dbReference type="Proteomes" id="UP001458880"/>
    </source>
</evidence>
<gene>
    <name evidence="9" type="ORF">QE152_g5956</name>
</gene>
<keyword evidence="4 7" id="KW-0010">Activator</keyword>
<evidence type="ECO:0000256" key="6">
    <source>
        <dbReference type="ARBA" id="ARBA00023242"/>
    </source>
</evidence>
<comment type="similarity">
    <text evidence="2 7">Belongs to the Mediator complex subunit 31 family.</text>
</comment>
<protein>
    <recommendedName>
        <fullName evidence="7">Mediator of RNA polymerase II transcription subunit 31</fullName>
    </recommendedName>
</protein>
<dbReference type="EMBL" id="JASPKY010000038">
    <property type="protein sequence ID" value="KAK9746710.1"/>
    <property type="molecule type" value="Genomic_DNA"/>
</dbReference>
<dbReference type="Gene3D" id="1.10.10.1340">
    <property type="entry name" value="Mediator of RNA polymerase II, submodule Med31 (Soh1)"/>
    <property type="match status" value="1"/>
</dbReference>
<keyword evidence="6 7" id="KW-0539">Nucleus</keyword>
<evidence type="ECO:0000256" key="7">
    <source>
        <dbReference type="RuleBase" id="RU364129"/>
    </source>
</evidence>
<evidence type="ECO:0000313" key="9">
    <source>
        <dbReference type="EMBL" id="KAK9746710.1"/>
    </source>
</evidence>
<dbReference type="Pfam" id="PF05669">
    <property type="entry name" value="Med31"/>
    <property type="match status" value="1"/>
</dbReference>
<dbReference type="Proteomes" id="UP001458880">
    <property type="component" value="Unassembled WGS sequence"/>
</dbReference>
<dbReference type="PANTHER" id="PTHR13186">
    <property type="entry name" value="MEDIATOR OF RNA POLYMERASE II TRANSCRIPTION SUBUNIT 31"/>
    <property type="match status" value="1"/>
</dbReference>
<name>A0AAW1MK10_POPJA</name>
<comment type="subcellular location">
    <subcellularLocation>
        <location evidence="1 7">Nucleus</location>
    </subcellularLocation>
</comment>
<organism evidence="9 10">
    <name type="scientific">Popillia japonica</name>
    <name type="common">Japanese beetle</name>
    <dbReference type="NCBI Taxonomy" id="7064"/>
    <lineage>
        <taxon>Eukaryota</taxon>
        <taxon>Metazoa</taxon>
        <taxon>Ecdysozoa</taxon>
        <taxon>Arthropoda</taxon>
        <taxon>Hexapoda</taxon>
        <taxon>Insecta</taxon>
        <taxon>Pterygota</taxon>
        <taxon>Neoptera</taxon>
        <taxon>Endopterygota</taxon>
        <taxon>Coleoptera</taxon>
        <taxon>Polyphaga</taxon>
        <taxon>Scarabaeiformia</taxon>
        <taxon>Scarabaeidae</taxon>
        <taxon>Rutelinae</taxon>
        <taxon>Popillia</taxon>
    </lineage>
</organism>
<evidence type="ECO:0000256" key="2">
    <source>
        <dbReference type="ARBA" id="ARBA00006378"/>
    </source>
</evidence>
<dbReference type="GO" id="GO:0003712">
    <property type="term" value="F:transcription coregulator activity"/>
    <property type="evidence" value="ECO:0007669"/>
    <property type="project" value="InterPro"/>
</dbReference>
<dbReference type="InterPro" id="IPR008831">
    <property type="entry name" value="Mediator_Med31"/>
</dbReference>
<comment type="caution">
    <text evidence="9">The sequence shown here is derived from an EMBL/GenBank/DDBJ whole genome shotgun (WGS) entry which is preliminary data.</text>
</comment>
<evidence type="ECO:0000256" key="5">
    <source>
        <dbReference type="ARBA" id="ARBA00023163"/>
    </source>
</evidence>
<accession>A0AAW1MK10</accession>
<proteinExistence type="inferred from homology"/>
<dbReference type="GO" id="GO:0006355">
    <property type="term" value="P:regulation of DNA-templated transcription"/>
    <property type="evidence" value="ECO:0007669"/>
    <property type="project" value="InterPro"/>
</dbReference>
<evidence type="ECO:0000256" key="1">
    <source>
        <dbReference type="ARBA" id="ARBA00004123"/>
    </source>
</evidence>
<comment type="function">
    <text evidence="7">Component of the Mediator complex, a coactivator involved in the regulated transcription of nearly all RNA polymerase II-dependent genes. Mediator functions as a bridge to convey information from gene-specific regulatory proteins to the basal RNA polymerase II transcription machinery. Mediator is recruited to promoters by direct interactions with regulatory proteins and serves as a scaffold for the assembly of a functional preinitiation complex with RNA polymerase II and the general transcription factors.</text>
</comment>
<keyword evidence="10" id="KW-1185">Reference proteome</keyword>
<dbReference type="AlphaFoldDB" id="A0AAW1MK10"/>
<dbReference type="InterPro" id="IPR038089">
    <property type="entry name" value="Med31_sf"/>
</dbReference>
<evidence type="ECO:0000256" key="3">
    <source>
        <dbReference type="ARBA" id="ARBA00023015"/>
    </source>
</evidence>
<keyword evidence="5 7" id="KW-0804">Transcription</keyword>